<dbReference type="Proteomes" id="UP001183414">
    <property type="component" value="Unassembled WGS sequence"/>
</dbReference>
<evidence type="ECO:0000256" key="1">
    <source>
        <dbReference type="SAM" id="MobiDB-lite"/>
    </source>
</evidence>
<proteinExistence type="predicted"/>
<evidence type="ECO:0000313" key="2">
    <source>
        <dbReference type="EMBL" id="MDT0378321.1"/>
    </source>
</evidence>
<feature type="region of interest" description="Disordered" evidence="1">
    <location>
        <begin position="108"/>
        <end position="190"/>
    </location>
</feature>
<comment type="caution">
    <text evidence="2">The sequence shown here is derived from an EMBL/GenBank/DDBJ whole genome shotgun (WGS) entry which is preliminary data.</text>
</comment>
<keyword evidence="3" id="KW-1185">Reference proteome</keyword>
<sequence length="346" mass="36951">MLRHAIAPARAFAQIPNAILRHPRLSSDAKTLLNWQLSLPPGDRQCLSDTARRAGIGKCAFQNAKRQLRDEGYLHEWRTQTGGGRFVTVQLVSNAPLSTKEALAARDGLQPAPGGARLAEARPSDGTPAAGEPTGQAVGRQPQENTGKKTHQPASSAPERAAEVTTEPPHDQAEPAATNSGAQRSEESSTRLLDAEAFLHSLGRDDPRLSLPRHTARHLAPLAVAWLDTGLPRDQLRHALSQGLAGARSTVALLRWRLANALPDVPPPPPSGPRPRARLSGMRECRTRHTQPRLFTPAPGSDNDLCPDCRAAAAKAAGDGPEPLDAPGFAAFLSARAVKRTQGRAR</sequence>
<evidence type="ECO:0008006" key="4">
    <source>
        <dbReference type="Google" id="ProtNLM"/>
    </source>
</evidence>
<protein>
    <recommendedName>
        <fullName evidence="4">Helix-turn-helix domain-containing protein</fullName>
    </recommendedName>
</protein>
<name>A0ABU2NP02_9ACTN</name>
<dbReference type="EMBL" id="JAVREQ010000003">
    <property type="protein sequence ID" value="MDT0378321.1"/>
    <property type="molecule type" value="Genomic_DNA"/>
</dbReference>
<dbReference type="RefSeq" id="WP_311672222.1">
    <property type="nucleotide sequence ID" value="NZ_JAVREQ010000003.1"/>
</dbReference>
<gene>
    <name evidence="2" type="ORF">RM572_05945</name>
</gene>
<organism evidence="2 3">
    <name type="scientific">Streptomyces hazeniae</name>
    <dbReference type="NCBI Taxonomy" id="3075538"/>
    <lineage>
        <taxon>Bacteria</taxon>
        <taxon>Bacillati</taxon>
        <taxon>Actinomycetota</taxon>
        <taxon>Actinomycetes</taxon>
        <taxon>Kitasatosporales</taxon>
        <taxon>Streptomycetaceae</taxon>
        <taxon>Streptomyces</taxon>
    </lineage>
</organism>
<evidence type="ECO:0000313" key="3">
    <source>
        <dbReference type="Proteomes" id="UP001183414"/>
    </source>
</evidence>
<accession>A0ABU2NP02</accession>
<reference evidence="3" key="1">
    <citation type="submission" date="2023-07" db="EMBL/GenBank/DDBJ databases">
        <title>30 novel species of actinomycetes from the DSMZ collection.</title>
        <authorList>
            <person name="Nouioui I."/>
        </authorList>
    </citation>
    <scope>NUCLEOTIDE SEQUENCE [LARGE SCALE GENOMIC DNA]</scope>
    <source>
        <strain evidence="3">DSM 42041</strain>
    </source>
</reference>